<dbReference type="EMBL" id="JALBCA010000143">
    <property type="protein sequence ID" value="KAI2382115.1"/>
    <property type="molecule type" value="Genomic_DNA"/>
</dbReference>
<reference evidence="1" key="1">
    <citation type="journal article" date="2022" name="bioRxiv">
        <title>Population genetic analysis of Ophidiomyces ophidiicola, the causative agent of snake fungal disease, indicates recent introductions to the USA.</title>
        <authorList>
            <person name="Ladner J.T."/>
            <person name="Palmer J.M."/>
            <person name="Ettinger C.L."/>
            <person name="Stajich J.E."/>
            <person name="Farrell T.M."/>
            <person name="Glorioso B.M."/>
            <person name="Lawson B."/>
            <person name="Price S.J."/>
            <person name="Stengle A.G."/>
            <person name="Grear D.A."/>
            <person name="Lorch J.M."/>
        </authorList>
    </citation>
    <scope>NUCLEOTIDE SEQUENCE</scope>
    <source>
        <strain evidence="1">NWHC 24266-5</strain>
    </source>
</reference>
<protein>
    <submittedName>
        <fullName evidence="1">Uncharacterized protein</fullName>
    </submittedName>
</protein>
<gene>
    <name evidence="1" type="ORF">LOY88_006283</name>
</gene>
<accession>A0ACB8UNG6</accession>
<organism evidence="1">
    <name type="scientific">Ophidiomyces ophidiicola</name>
    <dbReference type="NCBI Taxonomy" id="1387563"/>
    <lineage>
        <taxon>Eukaryota</taxon>
        <taxon>Fungi</taxon>
        <taxon>Dikarya</taxon>
        <taxon>Ascomycota</taxon>
        <taxon>Pezizomycotina</taxon>
        <taxon>Eurotiomycetes</taxon>
        <taxon>Eurotiomycetidae</taxon>
        <taxon>Onygenales</taxon>
        <taxon>Onygenaceae</taxon>
        <taxon>Ophidiomyces</taxon>
    </lineage>
</organism>
<proteinExistence type="predicted"/>
<name>A0ACB8UNG6_9EURO</name>
<sequence length="376" mass="42772">MPGMDDVLVLMGTGVTEALEKLPIHLETTLRCVPHYAVFSDFEEEIAGVRTHDVLRSLSDEVKNHDPDFELYNRVQQSGRDGLKPSDFMVDDISGPSGKPNNPGWKLDKWKFLPMIDEALALRPEAKWYLFMEADTYMVLPNVGHWLQQFDHTKPYYLGTQMMLGDLVFAYGGAGFFLSNAAMRQFSEYRSTRLAELDKFTASQWAGDAVLGKVLADAGVHLTFSWPMLQTARIWELDHFGKPWCSPVLSYHHMTAGDIDIMWRFDRQWHKNNTDSPLLHSNVFNELILPGLSSERDNWDNFSKDNQDASSQEDCKQKCVSDSTCLQYSFRLGKCFTAKTAHKGAAKEGFKSGWVADRIRKEALKLGSCTTPEWVH</sequence>
<evidence type="ECO:0000313" key="1">
    <source>
        <dbReference type="EMBL" id="KAI2382115.1"/>
    </source>
</evidence>
<comment type="caution">
    <text evidence="1">The sequence shown here is derived from an EMBL/GenBank/DDBJ whole genome shotgun (WGS) entry which is preliminary data.</text>
</comment>